<dbReference type="Proteomes" id="UP000243579">
    <property type="component" value="Unassembled WGS sequence"/>
</dbReference>
<keyword evidence="4" id="KW-0812">Transmembrane</keyword>
<dbReference type="Pfam" id="PF00690">
    <property type="entry name" value="Cation_ATPase_N"/>
    <property type="match status" value="1"/>
</dbReference>
<evidence type="ECO:0000259" key="5">
    <source>
        <dbReference type="SMART" id="SM00831"/>
    </source>
</evidence>
<accession>A0A1V9YWT5</accession>
<keyword evidence="7" id="KW-1185">Reference proteome</keyword>
<evidence type="ECO:0000256" key="3">
    <source>
        <dbReference type="SAM" id="MobiDB-lite"/>
    </source>
</evidence>
<evidence type="ECO:0000313" key="6">
    <source>
        <dbReference type="EMBL" id="OQR90162.1"/>
    </source>
</evidence>
<dbReference type="InterPro" id="IPR004014">
    <property type="entry name" value="ATPase_P-typ_cation-transptr_N"/>
</dbReference>
<protein>
    <submittedName>
        <fullName evidence="6">P-type ATPase (P-ATPase) Superfamily</fullName>
    </submittedName>
</protein>
<dbReference type="InterPro" id="IPR023298">
    <property type="entry name" value="ATPase_P-typ_TM_dom_sf"/>
</dbReference>
<evidence type="ECO:0000256" key="2">
    <source>
        <dbReference type="ARBA" id="ARBA00022842"/>
    </source>
</evidence>
<dbReference type="FunFam" id="1.20.1110.10:FF:000036">
    <property type="entry name" value="Calcium-transporting ATPase"/>
    <property type="match status" value="1"/>
</dbReference>
<feature type="compositionally biased region" description="Basic and acidic residues" evidence="3">
    <location>
        <begin position="277"/>
        <end position="290"/>
    </location>
</feature>
<dbReference type="GO" id="GO:0005388">
    <property type="term" value="F:P-type calcium transporter activity"/>
    <property type="evidence" value="ECO:0007669"/>
    <property type="project" value="TreeGrafter"/>
</dbReference>
<dbReference type="Gene3D" id="1.20.1110.10">
    <property type="entry name" value="Calcium-transporting ATPase, transmembrane domain"/>
    <property type="match status" value="2"/>
</dbReference>
<dbReference type="Gene3D" id="2.70.150.10">
    <property type="entry name" value="Calcium-transporting ATPase, cytoplasmic transduction domain A"/>
    <property type="match status" value="1"/>
</dbReference>
<comment type="caution">
    <text evidence="6">The sequence shown here is derived from an EMBL/GenBank/DDBJ whole genome shotgun (WGS) entry which is preliminary data.</text>
</comment>
<evidence type="ECO:0000256" key="4">
    <source>
        <dbReference type="SAM" id="Phobius"/>
    </source>
</evidence>
<dbReference type="PANTHER" id="PTHR24093">
    <property type="entry name" value="CATION TRANSPORTING ATPASE"/>
    <property type="match status" value="1"/>
</dbReference>
<keyword evidence="4" id="KW-0472">Membrane</keyword>
<feature type="transmembrane region" description="Helical" evidence="4">
    <location>
        <begin position="114"/>
        <end position="133"/>
    </location>
</feature>
<dbReference type="Pfam" id="PF00122">
    <property type="entry name" value="E1-E2_ATPase"/>
    <property type="match status" value="1"/>
</dbReference>
<organism evidence="6 7">
    <name type="scientific">Achlya hypogyna</name>
    <name type="common">Oomycete</name>
    <name type="synonym">Protoachlya hypogyna</name>
    <dbReference type="NCBI Taxonomy" id="1202772"/>
    <lineage>
        <taxon>Eukaryota</taxon>
        <taxon>Sar</taxon>
        <taxon>Stramenopiles</taxon>
        <taxon>Oomycota</taxon>
        <taxon>Saprolegniomycetes</taxon>
        <taxon>Saprolegniales</taxon>
        <taxon>Achlyaceae</taxon>
        <taxon>Achlya</taxon>
    </lineage>
</organism>
<feature type="region of interest" description="Disordered" evidence="3">
    <location>
        <begin position="258"/>
        <end position="290"/>
    </location>
</feature>
<dbReference type="FunFam" id="2.70.150.10:FF:000029">
    <property type="entry name" value="Calcium-transporting ATPase"/>
    <property type="match status" value="1"/>
</dbReference>
<dbReference type="GO" id="GO:0005886">
    <property type="term" value="C:plasma membrane"/>
    <property type="evidence" value="ECO:0007669"/>
    <property type="project" value="TreeGrafter"/>
</dbReference>
<dbReference type="InterPro" id="IPR008250">
    <property type="entry name" value="ATPase_P-typ_transduc_dom_A_sf"/>
</dbReference>
<evidence type="ECO:0000313" key="7">
    <source>
        <dbReference type="Proteomes" id="UP000243579"/>
    </source>
</evidence>
<dbReference type="STRING" id="1202772.A0A1V9YWT5"/>
<name>A0A1V9YWT5_ACHHY</name>
<feature type="transmembrane region" description="Helical" evidence="4">
    <location>
        <begin position="83"/>
        <end position="102"/>
    </location>
</feature>
<sequence length="355" mass="37855">MALLTGDLIRLVETPKERAVAAVTALGGVAGVAKSLGVALDGGLDGGNASDLAAREAKFGKNYVEPEEPNSIFELMWNAFQDLTIIVLTVSGLVSLILGLTVEKPKEGEANTAWIEGASIMLAVLIVTTVTAVNDYQKEKQFRALNAVKEDEKIKVIRNGVPTEISKFSLVVGDIVRVDLGDIIPADGLVFDESDLKLDESAMTGESILLRKSPTEAPFLLSGTKVMEGVGKMLVICVGESSQAGIISKLIMGKGQSTEAKASSPAGPPTETTPLIGEKKTPQPTHHDEDAVVSPLQGKLDQLTMLIGKLGLATALIVFFALVIRFSFTTFYVDEKPWTNDYLSDYLGFFIIGIT</sequence>
<dbReference type="SUPFAM" id="SSF81653">
    <property type="entry name" value="Calcium ATPase, transduction domain A"/>
    <property type="match status" value="1"/>
</dbReference>
<dbReference type="GO" id="GO:0012505">
    <property type="term" value="C:endomembrane system"/>
    <property type="evidence" value="ECO:0007669"/>
    <property type="project" value="UniProtKB-SubCell"/>
</dbReference>
<dbReference type="AlphaFoldDB" id="A0A1V9YWT5"/>
<feature type="non-terminal residue" evidence="6">
    <location>
        <position position="355"/>
    </location>
</feature>
<dbReference type="InterPro" id="IPR059000">
    <property type="entry name" value="ATPase_P-type_domA"/>
</dbReference>
<dbReference type="SUPFAM" id="SSF81665">
    <property type="entry name" value="Calcium ATPase, transmembrane domain M"/>
    <property type="match status" value="1"/>
</dbReference>
<reference evidence="6 7" key="1">
    <citation type="journal article" date="2014" name="Genome Biol. Evol.">
        <title>The secreted proteins of Achlya hypogyna and Thraustotheca clavata identify the ancestral oomycete secretome and reveal gene acquisitions by horizontal gene transfer.</title>
        <authorList>
            <person name="Misner I."/>
            <person name="Blouin N."/>
            <person name="Leonard G."/>
            <person name="Richards T.A."/>
            <person name="Lane C.E."/>
        </authorList>
    </citation>
    <scope>NUCLEOTIDE SEQUENCE [LARGE SCALE GENOMIC DNA]</scope>
    <source>
        <strain evidence="6 7">ATCC 48635</strain>
    </source>
</reference>
<dbReference type="SMART" id="SM00831">
    <property type="entry name" value="Cation_ATPase_N"/>
    <property type="match status" value="1"/>
</dbReference>
<dbReference type="OrthoDB" id="77037at2759"/>
<evidence type="ECO:0000256" key="1">
    <source>
        <dbReference type="ARBA" id="ARBA00004127"/>
    </source>
</evidence>
<dbReference type="PANTHER" id="PTHR24093:SF369">
    <property type="entry name" value="CALCIUM-TRANSPORTING ATPASE"/>
    <property type="match status" value="1"/>
</dbReference>
<feature type="transmembrane region" description="Helical" evidence="4">
    <location>
        <begin position="306"/>
        <end position="328"/>
    </location>
</feature>
<proteinExistence type="predicted"/>
<keyword evidence="2" id="KW-0460">Magnesium</keyword>
<gene>
    <name evidence="6" type="ORF">ACHHYP_05768</name>
</gene>
<keyword evidence="4" id="KW-1133">Transmembrane helix</keyword>
<dbReference type="EMBL" id="JNBR01000665">
    <property type="protein sequence ID" value="OQR90162.1"/>
    <property type="molecule type" value="Genomic_DNA"/>
</dbReference>
<comment type="subcellular location">
    <subcellularLocation>
        <location evidence="1">Endomembrane system</location>
        <topology evidence="1">Multi-pass membrane protein</topology>
    </subcellularLocation>
</comment>
<feature type="domain" description="Cation-transporting P-type ATPase N-terminal" evidence="5">
    <location>
        <begin position="25"/>
        <end position="100"/>
    </location>
</feature>